<reference evidence="1 2" key="1">
    <citation type="submission" date="2015-10" db="EMBL/GenBank/DDBJ databases">
        <title>Genome analyses suggest a sexual origin of heterokaryosis in a supposedly ancient asexual fungus.</title>
        <authorList>
            <person name="Ropars J."/>
            <person name="Sedzielewska K."/>
            <person name="Noel J."/>
            <person name="Charron P."/>
            <person name="Farinelli L."/>
            <person name="Marton T."/>
            <person name="Kruger M."/>
            <person name="Pelin A."/>
            <person name="Brachmann A."/>
            <person name="Corradi N."/>
        </authorList>
    </citation>
    <scope>NUCLEOTIDE SEQUENCE [LARGE SCALE GENOMIC DNA]</scope>
    <source>
        <strain evidence="1 2">A4</strain>
    </source>
</reference>
<dbReference type="VEuPathDB" id="FungiDB:RhiirA1_520731"/>
<keyword evidence="2" id="KW-1185">Reference proteome</keyword>
<sequence>MNKCKFFHTPDDGNFYLVNCIKILHDSDDNDDNGIYDHNFFYKNLTVKYHITCKLYSHSLIENILNKEVFGMDINIDVIQQRESLSLNQKFRLQESLERILSSHFSQYHTPDITAQETDYQNNLNNGLSLQDINGAGDQQQQVLQHHRETSPCYNNANTNSFHENDMNNVVTRQVISTMDTNQDYINNVDDSSCNNHINIIHQGVNYNHIVNPSQQVDLTDFSHHNIPEKEMRHPLHENGNNITFSTMDINQDYNNGTLPNDNYISHQGVIRIESYHSFTPRVNSQDFFDNNFKK</sequence>
<dbReference type="VEuPathDB" id="FungiDB:FUN_007665"/>
<accession>A0A2I1GK23</accession>
<comment type="caution">
    <text evidence="1">The sequence shown here is derived from an EMBL/GenBank/DDBJ whole genome shotgun (WGS) entry which is preliminary data.</text>
</comment>
<protein>
    <submittedName>
        <fullName evidence="1">Uncharacterized protein</fullName>
    </submittedName>
</protein>
<dbReference type="VEuPathDB" id="FungiDB:RhiirFUN_009113"/>
<organism evidence="1 2">
    <name type="scientific">Rhizophagus irregularis</name>
    <dbReference type="NCBI Taxonomy" id="588596"/>
    <lineage>
        <taxon>Eukaryota</taxon>
        <taxon>Fungi</taxon>
        <taxon>Fungi incertae sedis</taxon>
        <taxon>Mucoromycota</taxon>
        <taxon>Glomeromycotina</taxon>
        <taxon>Glomeromycetes</taxon>
        <taxon>Glomerales</taxon>
        <taxon>Glomeraceae</taxon>
        <taxon>Rhizophagus</taxon>
    </lineage>
</organism>
<proteinExistence type="predicted"/>
<dbReference type="EMBL" id="LLXI01000505">
    <property type="protein sequence ID" value="PKY46980.1"/>
    <property type="molecule type" value="Genomic_DNA"/>
</dbReference>
<dbReference type="Proteomes" id="UP000234323">
    <property type="component" value="Unassembled WGS sequence"/>
</dbReference>
<name>A0A2I1GK23_9GLOM</name>
<dbReference type="OrthoDB" id="2335016at2759"/>
<dbReference type="AlphaFoldDB" id="A0A2I1GK23"/>
<gene>
    <name evidence="1" type="ORF">RhiirA4_521463</name>
</gene>
<evidence type="ECO:0000313" key="1">
    <source>
        <dbReference type="EMBL" id="PKY46980.1"/>
    </source>
</evidence>
<evidence type="ECO:0000313" key="2">
    <source>
        <dbReference type="Proteomes" id="UP000234323"/>
    </source>
</evidence>